<feature type="transmembrane region" description="Helical" evidence="1">
    <location>
        <begin position="84"/>
        <end position="104"/>
    </location>
</feature>
<keyword evidence="3" id="KW-1185">Reference proteome</keyword>
<feature type="transmembrane region" description="Helical" evidence="1">
    <location>
        <begin position="53"/>
        <end position="72"/>
    </location>
</feature>
<keyword evidence="1" id="KW-1133">Transmembrane helix</keyword>
<dbReference type="Proteomes" id="UP000187412">
    <property type="component" value="Unassembled WGS sequence"/>
</dbReference>
<dbReference type="EMBL" id="MPTB01000063">
    <property type="protein sequence ID" value="OMD38078.1"/>
    <property type="molecule type" value="Genomic_DNA"/>
</dbReference>
<proteinExistence type="predicted"/>
<evidence type="ECO:0000313" key="3">
    <source>
        <dbReference type="Proteomes" id="UP000187412"/>
    </source>
</evidence>
<reference evidence="2 3" key="1">
    <citation type="submission" date="2016-10" db="EMBL/GenBank/DDBJ databases">
        <title>Paenibacillus species isolates.</title>
        <authorList>
            <person name="Beno S.M."/>
        </authorList>
    </citation>
    <scope>NUCLEOTIDE SEQUENCE [LARGE SCALE GENOMIC DNA]</scope>
    <source>
        <strain evidence="2 3">FSL H7-0744</strain>
    </source>
</reference>
<keyword evidence="1" id="KW-0472">Membrane</keyword>
<organism evidence="2 3">
    <name type="scientific">Paenibacillus borealis</name>
    <dbReference type="NCBI Taxonomy" id="160799"/>
    <lineage>
        <taxon>Bacteria</taxon>
        <taxon>Bacillati</taxon>
        <taxon>Bacillota</taxon>
        <taxon>Bacilli</taxon>
        <taxon>Bacillales</taxon>
        <taxon>Paenibacillaceae</taxon>
        <taxon>Paenibacillus</taxon>
    </lineage>
</organism>
<keyword evidence="1" id="KW-0812">Transmembrane</keyword>
<name>A0ABX3GYI7_PAEBO</name>
<evidence type="ECO:0000256" key="1">
    <source>
        <dbReference type="SAM" id="Phobius"/>
    </source>
</evidence>
<comment type="caution">
    <text evidence="2">The sequence shown here is derived from an EMBL/GenBank/DDBJ whole genome shotgun (WGS) entry which is preliminary data.</text>
</comment>
<dbReference type="PROSITE" id="PS51257">
    <property type="entry name" value="PROKAR_LIPOPROTEIN"/>
    <property type="match status" value="1"/>
</dbReference>
<protein>
    <recommendedName>
        <fullName evidence="4">DUF5673 domain-containing protein</fullName>
    </recommendedName>
</protein>
<gene>
    <name evidence="2" type="ORF">BSK56_30685</name>
</gene>
<evidence type="ECO:0000313" key="2">
    <source>
        <dbReference type="EMBL" id="OMD38078.1"/>
    </source>
</evidence>
<accession>A0ABX3GYI7</accession>
<sequence>MNQVKENRYTDFVIGILLLVYIIALIIIGCICISKKQKEKKTGREINYSEKKVEYLTIGMIFLNLIIYAYFLNESYLKPVKNGAYYWDLISCISVFFMITYLLMKAQLYLQGFKRRRWSYVLSPTPEKIEERYLHVLYAISATQLVLSEDGNSQYPTSIYLFDMTKQSYIHFERVLTLKKESK</sequence>
<feature type="transmembrane region" description="Helical" evidence="1">
    <location>
        <begin position="12"/>
        <end position="33"/>
    </location>
</feature>
<dbReference type="RefSeq" id="WP_076114188.1">
    <property type="nucleotide sequence ID" value="NZ_MPTB01000063.1"/>
</dbReference>
<evidence type="ECO:0008006" key="4">
    <source>
        <dbReference type="Google" id="ProtNLM"/>
    </source>
</evidence>